<reference evidence="1 2" key="1">
    <citation type="submission" date="2019-01" db="EMBL/GenBank/DDBJ databases">
        <title>Sequencing of cultivated peanut Arachis hypogaea provides insights into genome evolution and oil improvement.</title>
        <authorList>
            <person name="Chen X."/>
        </authorList>
    </citation>
    <scope>NUCLEOTIDE SEQUENCE [LARGE SCALE GENOMIC DNA]</scope>
    <source>
        <strain evidence="2">cv. Fuhuasheng</strain>
        <tissue evidence="1">Leaves</tissue>
    </source>
</reference>
<name>A0A444Z6A9_ARAHY</name>
<dbReference type="Proteomes" id="UP000289738">
    <property type="component" value="Chromosome B05"/>
</dbReference>
<dbReference type="InterPro" id="IPR004252">
    <property type="entry name" value="Probable_transposase_24"/>
</dbReference>
<protein>
    <submittedName>
        <fullName evidence="1">Uncharacterized protein</fullName>
    </submittedName>
</protein>
<evidence type="ECO:0000313" key="1">
    <source>
        <dbReference type="EMBL" id="RYR09698.1"/>
    </source>
</evidence>
<dbReference type="AlphaFoldDB" id="A0A444Z6A9"/>
<gene>
    <name evidence="1" type="ORF">Ahy_B05g078078</name>
</gene>
<sequence length="130" mass="14553">MYIETHKKKDGSFVTDKVRDIGKQIELVMTQNEKDKYGPSTNDVIGKVFGEEHSGRVRCIGIGATHTNTFRNANRPSQLANSSTSMSSTNYSQADFKHLESKFDGTLIALKTYFLSKEGRIPVELTSIFD</sequence>
<organism evidence="1 2">
    <name type="scientific">Arachis hypogaea</name>
    <name type="common">Peanut</name>
    <dbReference type="NCBI Taxonomy" id="3818"/>
    <lineage>
        <taxon>Eukaryota</taxon>
        <taxon>Viridiplantae</taxon>
        <taxon>Streptophyta</taxon>
        <taxon>Embryophyta</taxon>
        <taxon>Tracheophyta</taxon>
        <taxon>Spermatophyta</taxon>
        <taxon>Magnoliopsida</taxon>
        <taxon>eudicotyledons</taxon>
        <taxon>Gunneridae</taxon>
        <taxon>Pentapetalae</taxon>
        <taxon>rosids</taxon>
        <taxon>fabids</taxon>
        <taxon>Fabales</taxon>
        <taxon>Fabaceae</taxon>
        <taxon>Papilionoideae</taxon>
        <taxon>50 kb inversion clade</taxon>
        <taxon>dalbergioids sensu lato</taxon>
        <taxon>Dalbergieae</taxon>
        <taxon>Pterocarpus clade</taxon>
        <taxon>Arachis</taxon>
    </lineage>
</organism>
<keyword evidence="2" id="KW-1185">Reference proteome</keyword>
<proteinExistence type="predicted"/>
<accession>A0A444Z6A9</accession>
<dbReference type="Pfam" id="PF03004">
    <property type="entry name" value="Transposase_24"/>
    <property type="match status" value="1"/>
</dbReference>
<comment type="caution">
    <text evidence="1">The sequence shown here is derived from an EMBL/GenBank/DDBJ whole genome shotgun (WGS) entry which is preliminary data.</text>
</comment>
<dbReference type="EMBL" id="SDMP01000015">
    <property type="protein sequence ID" value="RYR09698.1"/>
    <property type="molecule type" value="Genomic_DNA"/>
</dbReference>
<evidence type="ECO:0000313" key="2">
    <source>
        <dbReference type="Proteomes" id="UP000289738"/>
    </source>
</evidence>